<dbReference type="InterPro" id="IPR001286">
    <property type="entry name" value="Glyco_hydro_59"/>
</dbReference>
<dbReference type="OMA" id="SXSHKHS"/>
<organism evidence="14 15">
    <name type="scientific">Monosiga brevicollis</name>
    <name type="common">Choanoflagellate</name>
    <dbReference type="NCBI Taxonomy" id="81824"/>
    <lineage>
        <taxon>Eukaryota</taxon>
        <taxon>Choanoflagellata</taxon>
        <taxon>Craspedida</taxon>
        <taxon>Salpingoecidae</taxon>
        <taxon>Monosiga</taxon>
    </lineage>
</organism>
<dbReference type="InterPro" id="IPR013785">
    <property type="entry name" value="Aldolase_TIM"/>
</dbReference>
<dbReference type="PANTHER" id="PTHR15172">
    <property type="entry name" value="GALACTOCEREBROSIDASE"/>
    <property type="match status" value="1"/>
</dbReference>
<protein>
    <recommendedName>
        <fullName evidence="2">galactosylceramidase</fullName>
        <ecNumber evidence="2">3.2.1.46</ecNumber>
    </recommendedName>
    <alternativeName>
        <fullName evidence="11">Galactosylceramidase</fullName>
    </alternativeName>
</protein>
<feature type="domain" description="Glycosyl hydrolase family 59 catalytic" evidence="12">
    <location>
        <begin position="14"/>
        <end position="313"/>
    </location>
</feature>
<keyword evidence="5" id="KW-0746">Sphingolipid metabolism</keyword>
<name>A9UNL3_MONBE</name>
<dbReference type="Gene3D" id="3.20.20.70">
    <property type="entry name" value="Aldolase class I"/>
    <property type="match status" value="1"/>
</dbReference>
<keyword evidence="4" id="KW-0378">Hydrolase</keyword>
<keyword evidence="7" id="KW-0443">Lipid metabolism</keyword>
<accession>A9UNL3</accession>
<keyword evidence="6" id="KW-0442">Lipid degradation</keyword>
<dbReference type="GO" id="GO:0004336">
    <property type="term" value="F:galactosylceramidase activity"/>
    <property type="evidence" value="ECO:0007669"/>
    <property type="project" value="UniProtKB-EC"/>
</dbReference>
<dbReference type="SUPFAM" id="SSF51445">
    <property type="entry name" value="(Trans)glycosidases"/>
    <property type="match status" value="1"/>
</dbReference>
<evidence type="ECO:0000313" key="14">
    <source>
        <dbReference type="EMBL" id="EDQ92718.1"/>
    </source>
</evidence>
<evidence type="ECO:0000256" key="8">
    <source>
        <dbReference type="ARBA" id="ARBA00023157"/>
    </source>
</evidence>
<dbReference type="PANTHER" id="PTHR15172:SF1">
    <property type="entry name" value="GALACTOCEREBROSIDASE"/>
    <property type="match status" value="1"/>
</dbReference>
<evidence type="ECO:0000256" key="10">
    <source>
        <dbReference type="ARBA" id="ARBA00023295"/>
    </source>
</evidence>
<evidence type="ECO:0000256" key="6">
    <source>
        <dbReference type="ARBA" id="ARBA00022963"/>
    </source>
</evidence>
<evidence type="ECO:0000256" key="7">
    <source>
        <dbReference type="ARBA" id="ARBA00023098"/>
    </source>
</evidence>
<dbReference type="Gene3D" id="3.20.20.80">
    <property type="entry name" value="Glycosidases"/>
    <property type="match status" value="1"/>
</dbReference>
<dbReference type="InterPro" id="IPR049161">
    <property type="entry name" value="GH59_cat"/>
</dbReference>
<evidence type="ECO:0000256" key="9">
    <source>
        <dbReference type="ARBA" id="ARBA00023180"/>
    </source>
</evidence>
<dbReference type="PRINTS" id="PR00850">
    <property type="entry name" value="GLHYDRLASE59"/>
</dbReference>
<dbReference type="RefSeq" id="XP_001742480.1">
    <property type="nucleotide sequence ID" value="XM_001742428.1"/>
</dbReference>
<keyword evidence="10" id="KW-0326">Glycosidase</keyword>
<proteinExistence type="inferred from homology"/>
<evidence type="ECO:0000313" key="15">
    <source>
        <dbReference type="Proteomes" id="UP000001357"/>
    </source>
</evidence>
<dbReference type="InParanoid" id="A9UNL3"/>
<dbReference type="InterPro" id="IPR017853">
    <property type="entry name" value="GH"/>
</dbReference>
<dbReference type="GeneID" id="5888037"/>
<keyword evidence="3" id="KW-0732">Signal</keyword>
<dbReference type="Pfam" id="PF17387">
    <property type="entry name" value="Glyco_hydro_59M"/>
    <property type="match status" value="1"/>
</dbReference>
<evidence type="ECO:0000256" key="3">
    <source>
        <dbReference type="ARBA" id="ARBA00022729"/>
    </source>
</evidence>
<keyword evidence="8" id="KW-1015">Disulfide bond</keyword>
<dbReference type="FunFam" id="3.20.20.70:FF:000608">
    <property type="match status" value="1"/>
</dbReference>
<keyword evidence="15" id="KW-1185">Reference proteome</keyword>
<dbReference type="Proteomes" id="UP000001357">
    <property type="component" value="Unassembled WGS sequence"/>
</dbReference>
<reference evidence="14 15" key="1">
    <citation type="journal article" date="2008" name="Nature">
        <title>The genome of the choanoflagellate Monosiga brevicollis and the origin of metazoans.</title>
        <authorList>
            <consortium name="JGI Sequencing"/>
            <person name="King N."/>
            <person name="Westbrook M.J."/>
            <person name="Young S.L."/>
            <person name="Kuo A."/>
            <person name="Abedin M."/>
            <person name="Chapman J."/>
            <person name="Fairclough S."/>
            <person name="Hellsten U."/>
            <person name="Isogai Y."/>
            <person name="Letunic I."/>
            <person name="Marr M."/>
            <person name="Pincus D."/>
            <person name="Putnam N."/>
            <person name="Rokas A."/>
            <person name="Wright K.J."/>
            <person name="Zuzow R."/>
            <person name="Dirks W."/>
            <person name="Good M."/>
            <person name="Goodstein D."/>
            <person name="Lemons D."/>
            <person name="Li W."/>
            <person name="Lyons J.B."/>
            <person name="Morris A."/>
            <person name="Nichols S."/>
            <person name="Richter D.J."/>
            <person name="Salamov A."/>
            <person name="Bork P."/>
            <person name="Lim W.A."/>
            <person name="Manning G."/>
            <person name="Miller W.T."/>
            <person name="McGinnis W."/>
            <person name="Shapiro H."/>
            <person name="Tjian R."/>
            <person name="Grigoriev I.V."/>
            <person name="Rokhsar D."/>
        </authorList>
    </citation>
    <scope>NUCLEOTIDE SEQUENCE [LARGE SCALE GENOMIC DNA]</scope>
    <source>
        <strain evidence="15">MX1 / ATCC 50154</strain>
    </source>
</reference>
<dbReference type="GO" id="GO:0006683">
    <property type="term" value="P:galactosylceramide catabolic process"/>
    <property type="evidence" value="ECO:0007669"/>
    <property type="project" value="InterPro"/>
</dbReference>
<dbReference type="AlphaFoldDB" id="A9UNL3"/>
<dbReference type="InterPro" id="IPR035394">
    <property type="entry name" value="Glyco_hydro_59_dom"/>
</dbReference>
<evidence type="ECO:0000256" key="5">
    <source>
        <dbReference type="ARBA" id="ARBA00022919"/>
    </source>
</evidence>
<dbReference type="EC" id="3.2.1.46" evidence="2"/>
<dbReference type="EMBL" id="CH991543">
    <property type="protein sequence ID" value="EDQ92718.1"/>
    <property type="molecule type" value="Genomic_DNA"/>
</dbReference>
<feature type="domain" description="Glycosyl hydrolase family 59 central" evidence="13">
    <location>
        <begin position="327"/>
        <end position="439"/>
    </location>
</feature>
<keyword evidence="9" id="KW-0325">Glycoprotein</keyword>
<feature type="non-terminal residue" evidence="14">
    <location>
        <position position="1"/>
    </location>
</feature>
<dbReference type="Pfam" id="PF02057">
    <property type="entry name" value="Glyco_hydro_59"/>
    <property type="match status" value="1"/>
</dbReference>
<dbReference type="STRING" id="81824.A9UNL3"/>
<evidence type="ECO:0000256" key="11">
    <source>
        <dbReference type="ARBA" id="ARBA00033098"/>
    </source>
</evidence>
<dbReference type="KEGG" id="mbr:MONBRDRAFT_566"/>
<evidence type="ECO:0000256" key="2">
    <source>
        <dbReference type="ARBA" id="ARBA00012657"/>
    </source>
</evidence>
<gene>
    <name evidence="14" type="ORF">MONBRDRAFT_566</name>
</gene>
<feature type="non-terminal residue" evidence="14">
    <location>
        <position position="481"/>
    </location>
</feature>
<comment type="similarity">
    <text evidence="1">Belongs to the glycosyl hydrolase 59 family.</text>
</comment>
<evidence type="ECO:0000256" key="1">
    <source>
        <dbReference type="ARBA" id="ARBA00005637"/>
    </source>
</evidence>
<dbReference type="GO" id="GO:0016020">
    <property type="term" value="C:membrane"/>
    <property type="evidence" value="ECO:0007669"/>
    <property type="project" value="GOC"/>
</dbReference>
<evidence type="ECO:0000259" key="12">
    <source>
        <dbReference type="Pfam" id="PF02057"/>
    </source>
</evidence>
<evidence type="ECO:0000259" key="13">
    <source>
        <dbReference type="Pfam" id="PF17387"/>
    </source>
</evidence>
<sequence>YSIDDAPGLGLRWEGVGAISGGGATSKLLMDYDPQTVSDILDFLFLPNFGLSLQMLKVEIGGTADATEGAEPSHMQFPGDENYQRGYEWWLMKEAKKRNPDIKLYGLPWSWPGWLDPASSSTHQASNAFYNASLTANYTVAWLLGAQREHNLTIDYVGQWNERDAPEDYATALRQLVTQKAPATTVLNRLVHYPGTGLTPDAQGCKQAPVVPKVSDCRRPCRQVERLWGSSLEASNLNISVYLIDGQSARCLARCVSRNYITDCHTATFQWHLISSFYDYLPWPRCGVAVANEPWSGHYEITSPTWALAHTAQFAPIGWRYAAHGFGVGMLFQGGSYVTRVSPDRRDISIVVEKMSHDDSNCARGSNPPYDVSAENVTFILNGSFAGITSLNVWYSNLTDGNDSQQLFVHRGSIPVVNGRVTIEVARDDLFTLTTLSTGRKGSHNVPPASPFLLPYEQDFENETLYAPPRIWYTQMGAWEI</sequence>
<dbReference type="eggNOG" id="ENOG502QQ1Q">
    <property type="taxonomic scope" value="Eukaryota"/>
</dbReference>
<evidence type="ECO:0000256" key="4">
    <source>
        <dbReference type="ARBA" id="ARBA00022801"/>
    </source>
</evidence>